<keyword evidence="3" id="KW-1185">Reference proteome</keyword>
<feature type="compositionally biased region" description="Basic and acidic residues" evidence="1">
    <location>
        <begin position="1"/>
        <end position="24"/>
    </location>
</feature>
<proteinExistence type="predicted"/>
<protein>
    <submittedName>
        <fullName evidence="4">DUF1508 domain-containing protein</fullName>
    </submittedName>
</protein>
<organism evidence="4">
    <name type="scientific">Soboliphyme baturini</name>
    <dbReference type="NCBI Taxonomy" id="241478"/>
    <lineage>
        <taxon>Eukaryota</taxon>
        <taxon>Metazoa</taxon>
        <taxon>Ecdysozoa</taxon>
        <taxon>Nematoda</taxon>
        <taxon>Enoplea</taxon>
        <taxon>Dorylaimia</taxon>
        <taxon>Dioctophymatida</taxon>
        <taxon>Dioctophymatoidea</taxon>
        <taxon>Soboliphymatidae</taxon>
        <taxon>Soboliphyme</taxon>
    </lineage>
</organism>
<dbReference type="Proteomes" id="UP000270296">
    <property type="component" value="Unassembled WGS sequence"/>
</dbReference>
<evidence type="ECO:0000313" key="3">
    <source>
        <dbReference type="Proteomes" id="UP000270296"/>
    </source>
</evidence>
<dbReference type="AlphaFoldDB" id="A0A183J6J9"/>
<evidence type="ECO:0000256" key="1">
    <source>
        <dbReference type="SAM" id="MobiDB-lite"/>
    </source>
</evidence>
<feature type="region of interest" description="Disordered" evidence="1">
    <location>
        <begin position="1"/>
        <end position="34"/>
    </location>
</feature>
<gene>
    <name evidence="2" type="ORF">SBAD_LOCUS11497</name>
</gene>
<dbReference type="EMBL" id="UZAM01015779">
    <property type="protein sequence ID" value="VDP40531.1"/>
    <property type="molecule type" value="Genomic_DNA"/>
</dbReference>
<reference evidence="4" key="1">
    <citation type="submission" date="2016-06" db="UniProtKB">
        <authorList>
            <consortium name="WormBaseParasite"/>
        </authorList>
    </citation>
    <scope>IDENTIFICATION</scope>
</reference>
<reference evidence="2 3" key="2">
    <citation type="submission" date="2018-11" db="EMBL/GenBank/DDBJ databases">
        <authorList>
            <consortium name="Pathogen Informatics"/>
        </authorList>
    </citation>
    <scope>NUCLEOTIDE SEQUENCE [LARGE SCALE GENOMIC DNA]</scope>
</reference>
<accession>A0A183J6J9</accession>
<evidence type="ECO:0000313" key="2">
    <source>
        <dbReference type="EMBL" id="VDP40531.1"/>
    </source>
</evidence>
<name>A0A183J6J9_9BILA</name>
<dbReference type="WBParaSite" id="SBAD_0001188301-mRNA-1">
    <property type="protein sequence ID" value="SBAD_0001188301-mRNA-1"/>
    <property type="gene ID" value="SBAD_0001188301"/>
</dbReference>
<sequence length="87" mass="9631">MFAEAASREEAHSKQVRSDGDTFVRRSSWPKSGRVGNVEFWSAKLKATISGGSGDWHRHRRAGAKSAIVLARATLDHLTDLNNSHEE</sequence>
<evidence type="ECO:0000313" key="4">
    <source>
        <dbReference type="WBParaSite" id="SBAD_0001188301-mRNA-1"/>
    </source>
</evidence>